<evidence type="ECO:0000256" key="8">
    <source>
        <dbReference type="ARBA" id="ARBA00022777"/>
    </source>
</evidence>
<name>A0ABT4QSJ7_9HYPH</name>
<dbReference type="InterPro" id="IPR036890">
    <property type="entry name" value="HATPase_C_sf"/>
</dbReference>
<evidence type="ECO:0000256" key="5">
    <source>
        <dbReference type="ARBA" id="ARBA00022679"/>
    </source>
</evidence>
<dbReference type="CDD" id="cd00075">
    <property type="entry name" value="HATPase"/>
    <property type="match status" value="1"/>
</dbReference>
<accession>A0ABT4QSJ7</accession>
<dbReference type="SMART" id="SM00387">
    <property type="entry name" value="HATPase_c"/>
    <property type="match status" value="1"/>
</dbReference>
<keyword evidence="4" id="KW-0597">Phosphoprotein</keyword>
<feature type="transmembrane region" description="Helical" evidence="13">
    <location>
        <begin position="150"/>
        <end position="173"/>
    </location>
</feature>
<feature type="compositionally biased region" description="Polar residues" evidence="12">
    <location>
        <begin position="422"/>
        <end position="433"/>
    </location>
</feature>
<feature type="domain" description="HAMP" evidence="15">
    <location>
        <begin position="174"/>
        <end position="226"/>
    </location>
</feature>
<dbReference type="Pfam" id="PF00512">
    <property type="entry name" value="HisKA"/>
    <property type="match status" value="1"/>
</dbReference>
<dbReference type="EC" id="2.7.13.3" evidence="3"/>
<dbReference type="InterPro" id="IPR013727">
    <property type="entry name" value="2CSK_N"/>
</dbReference>
<dbReference type="PANTHER" id="PTHR45436">
    <property type="entry name" value="SENSOR HISTIDINE KINASE YKOH"/>
    <property type="match status" value="1"/>
</dbReference>
<keyword evidence="7" id="KW-0547">Nucleotide-binding</keyword>
<keyword evidence="10 13" id="KW-1133">Transmembrane helix</keyword>
<comment type="caution">
    <text evidence="16">The sequence shown here is derived from an EMBL/GenBank/DDBJ whole genome shotgun (WGS) entry which is preliminary data.</text>
</comment>
<evidence type="ECO:0000256" key="6">
    <source>
        <dbReference type="ARBA" id="ARBA00022692"/>
    </source>
</evidence>
<dbReference type="RefSeq" id="WP_269905279.1">
    <property type="nucleotide sequence ID" value="NZ_JAPFQA010000003.1"/>
</dbReference>
<comment type="subcellular location">
    <subcellularLocation>
        <location evidence="2">Membrane</location>
        <topology evidence="2">Multi-pass membrane protein</topology>
    </subcellularLocation>
</comment>
<dbReference type="Pfam" id="PF00672">
    <property type="entry name" value="HAMP"/>
    <property type="match status" value="1"/>
</dbReference>
<dbReference type="InterPro" id="IPR003594">
    <property type="entry name" value="HATPase_dom"/>
</dbReference>
<dbReference type="InterPro" id="IPR005467">
    <property type="entry name" value="His_kinase_dom"/>
</dbReference>
<evidence type="ECO:0000256" key="3">
    <source>
        <dbReference type="ARBA" id="ARBA00012438"/>
    </source>
</evidence>
<keyword evidence="11" id="KW-0902">Two-component regulatory system</keyword>
<evidence type="ECO:0000259" key="15">
    <source>
        <dbReference type="PROSITE" id="PS50885"/>
    </source>
</evidence>
<dbReference type="Pfam" id="PF08521">
    <property type="entry name" value="2CSK_N"/>
    <property type="match status" value="1"/>
</dbReference>
<dbReference type="Gene3D" id="1.20.5.1040">
    <property type="entry name" value="Sensor protein qsec"/>
    <property type="match status" value="1"/>
</dbReference>
<dbReference type="Gene3D" id="1.10.287.130">
    <property type="match status" value="1"/>
</dbReference>
<dbReference type="PROSITE" id="PS50885">
    <property type="entry name" value="HAMP"/>
    <property type="match status" value="1"/>
</dbReference>
<evidence type="ECO:0000313" key="16">
    <source>
        <dbReference type="EMBL" id="MCZ8544542.1"/>
    </source>
</evidence>
<keyword evidence="8" id="KW-0418">Kinase</keyword>
<reference evidence="16" key="1">
    <citation type="submission" date="2022-11" db="EMBL/GenBank/DDBJ databases">
        <authorList>
            <person name="Coimbra C."/>
        </authorList>
    </citation>
    <scope>NUCLEOTIDE SEQUENCE</scope>
    <source>
        <strain evidence="16">Jales19</strain>
    </source>
</reference>
<comment type="catalytic activity">
    <reaction evidence="1">
        <text>ATP + protein L-histidine = ADP + protein N-phospho-L-histidine.</text>
        <dbReference type="EC" id="2.7.13.3"/>
    </reaction>
</comment>
<evidence type="ECO:0000256" key="1">
    <source>
        <dbReference type="ARBA" id="ARBA00000085"/>
    </source>
</evidence>
<feature type="domain" description="Histidine kinase" evidence="14">
    <location>
        <begin position="234"/>
        <end position="442"/>
    </location>
</feature>
<keyword evidence="17" id="KW-1185">Reference proteome</keyword>
<evidence type="ECO:0000256" key="7">
    <source>
        <dbReference type="ARBA" id="ARBA00022741"/>
    </source>
</evidence>
<keyword evidence="9 16" id="KW-0067">ATP-binding</keyword>
<dbReference type="PANTHER" id="PTHR45436:SF14">
    <property type="entry name" value="SENSOR PROTEIN QSEC"/>
    <property type="match status" value="1"/>
</dbReference>
<evidence type="ECO:0000259" key="14">
    <source>
        <dbReference type="PROSITE" id="PS50109"/>
    </source>
</evidence>
<evidence type="ECO:0000256" key="10">
    <source>
        <dbReference type="ARBA" id="ARBA00022989"/>
    </source>
</evidence>
<evidence type="ECO:0000256" key="12">
    <source>
        <dbReference type="SAM" id="MobiDB-lite"/>
    </source>
</evidence>
<evidence type="ECO:0000256" key="13">
    <source>
        <dbReference type="SAM" id="Phobius"/>
    </source>
</evidence>
<dbReference type="InterPro" id="IPR036097">
    <property type="entry name" value="HisK_dim/P_sf"/>
</dbReference>
<dbReference type="SMART" id="SM00304">
    <property type="entry name" value="HAMP"/>
    <property type="match status" value="1"/>
</dbReference>
<sequence length="445" mass="47396">MMVPRSLQGRLALWLGLVFALLWVVATLVTSRNLHHQMDEVFDSALEETAQRILPLAVLDIIGRDGAGGTQSVATLRPHDEYFTYVVRDAKGTVLLRSHEADDAVFPPFSTMGFVNTSTHRIYFDAALQGTVTIAVAEPLAHRREVTNEVLVGLVLPLGLLVPLSLLGIWGVVRASMAPIRAFRKGIEMRGGGDLAPVAADGVPSEIKPIAEAVNHLLDRLRRAIDAERSFTANSAHELRTPVAAALAQTQRLVAETTDKAARNRALEIESALRRLSRLSEKLMQLAKAEGGRIQAMKATDIAPVLGMVVDEIARGTHAAGRIDVSMPASPVLSDIDPDAFAILARNLIENALKHGPQDERVHVALSQDGALTVANGGPPVPQALLVRLSRPFERGRTTADGTGLGLAIAKAIASGAGGELTLTSPLPGQSSGFEARFSTGKRSG</sequence>
<evidence type="ECO:0000256" key="9">
    <source>
        <dbReference type="ARBA" id="ARBA00022840"/>
    </source>
</evidence>
<keyword evidence="5" id="KW-0808">Transferase</keyword>
<evidence type="ECO:0000256" key="2">
    <source>
        <dbReference type="ARBA" id="ARBA00004141"/>
    </source>
</evidence>
<dbReference type="SMART" id="SM00388">
    <property type="entry name" value="HisKA"/>
    <property type="match status" value="1"/>
</dbReference>
<keyword evidence="13" id="KW-0472">Membrane</keyword>
<dbReference type="Gene3D" id="3.30.565.10">
    <property type="entry name" value="Histidine kinase-like ATPase, C-terminal domain"/>
    <property type="match status" value="1"/>
</dbReference>
<dbReference type="GO" id="GO:0005524">
    <property type="term" value="F:ATP binding"/>
    <property type="evidence" value="ECO:0007669"/>
    <property type="project" value="UniProtKB-KW"/>
</dbReference>
<dbReference type="CDD" id="cd00082">
    <property type="entry name" value="HisKA"/>
    <property type="match status" value="1"/>
</dbReference>
<evidence type="ECO:0000313" key="17">
    <source>
        <dbReference type="Proteomes" id="UP001152178"/>
    </source>
</evidence>
<dbReference type="SUPFAM" id="SSF47384">
    <property type="entry name" value="Homodimeric domain of signal transducing histidine kinase"/>
    <property type="match status" value="1"/>
</dbReference>
<protein>
    <recommendedName>
        <fullName evidence="3">histidine kinase</fullName>
        <ecNumber evidence="3">2.7.13.3</ecNumber>
    </recommendedName>
</protein>
<keyword evidence="6 13" id="KW-0812">Transmembrane</keyword>
<gene>
    <name evidence="16" type="ORF">OOJ09_10145</name>
</gene>
<dbReference type="Proteomes" id="UP001152178">
    <property type="component" value="Unassembled WGS sequence"/>
</dbReference>
<dbReference type="PROSITE" id="PS50109">
    <property type="entry name" value="HIS_KIN"/>
    <property type="match status" value="1"/>
</dbReference>
<dbReference type="InterPro" id="IPR003660">
    <property type="entry name" value="HAMP_dom"/>
</dbReference>
<proteinExistence type="predicted"/>
<dbReference type="EMBL" id="JAPFQA010000003">
    <property type="protein sequence ID" value="MCZ8544542.1"/>
    <property type="molecule type" value="Genomic_DNA"/>
</dbReference>
<feature type="region of interest" description="Disordered" evidence="12">
    <location>
        <begin position="422"/>
        <end position="445"/>
    </location>
</feature>
<evidence type="ECO:0000256" key="11">
    <source>
        <dbReference type="ARBA" id="ARBA00023012"/>
    </source>
</evidence>
<dbReference type="Pfam" id="PF02518">
    <property type="entry name" value="HATPase_c"/>
    <property type="match status" value="1"/>
</dbReference>
<organism evidence="16 17">
    <name type="scientific">Mesorhizobium qingshengii</name>
    <dbReference type="NCBI Taxonomy" id="1165689"/>
    <lineage>
        <taxon>Bacteria</taxon>
        <taxon>Pseudomonadati</taxon>
        <taxon>Pseudomonadota</taxon>
        <taxon>Alphaproteobacteria</taxon>
        <taxon>Hyphomicrobiales</taxon>
        <taxon>Phyllobacteriaceae</taxon>
        <taxon>Mesorhizobium</taxon>
    </lineage>
</organism>
<dbReference type="InterPro" id="IPR003661">
    <property type="entry name" value="HisK_dim/P_dom"/>
</dbReference>
<dbReference type="SUPFAM" id="SSF55874">
    <property type="entry name" value="ATPase domain of HSP90 chaperone/DNA topoisomerase II/histidine kinase"/>
    <property type="match status" value="1"/>
</dbReference>
<evidence type="ECO:0000256" key="4">
    <source>
        <dbReference type="ARBA" id="ARBA00022553"/>
    </source>
</evidence>
<dbReference type="InterPro" id="IPR050428">
    <property type="entry name" value="TCS_sensor_his_kinase"/>
</dbReference>